<name>I5BV29_9BACT</name>
<dbReference type="Proteomes" id="UP000005551">
    <property type="component" value="Unassembled WGS sequence"/>
</dbReference>
<evidence type="ECO:0000313" key="3">
    <source>
        <dbReference type="Proteomes" id="UP000005551"/>
    </source>
</evidence>
<dbReference type="InterPro" id="IPR045736">
    <property type="entry name" value="START_2"/>
</dbReference>
<dbReference type="SUPFAM" id="SSF55961">
    <property type="entry name" value="Bet v1-like"/>
    <property type="match status" value="1"/>
</dbReference>
<keyword evidence="3" id="KW-1185">Reference proteome</keyword>
<dbReference type="OrthoDB" id="667567at2"/>
<sequence length="131" mass="15085">MGKNKFIADYQVNTSKKVLFPYLSTASGLASWFADEVKLNPDKTFIFTYDKEEHHARIVAMRQLAHVKFEFFHPEGGEVSDSANIEFKLEENELTQTLFLKIVDQNEHYSDEELRSIWEGLVGNLKEILGA</sequence>
<dbReference type="InterPro" id="IPR023393">
    <property type="entry name" value="START-like_dom_sf"/>
</dbReference>
<reference evidence="2 3" key="1">
    <citation type="submission" date="2012-05" db="EMBL/GenBank/DDBJ databases">
        <title>Genome sequence of Nitritalea halalkaliphila LW7.</title>
        <authorList>
            <person name="Jangir P.K."/>
            <person name="Singh A."/>
            <person name="Shivaji S."/>
            <person name="Sharma R."/>
        </authorList>
    </citation>
    <scope>NUCLEOTIDE SEQUENCE [LARGE SCALE GENOMIC DNA]</scope>
    <source>
        <strain evidence="2 3">LW7</strain>
    </source>
</reference>
<organism evidence="2 3">
    <name type="scientific">Nitritalea halalkaliphila LW7</name>
    <dbReference type="NCBI Taxonomy" id="1189621"/>
    <lineage>
        <taxon>Bacteria</taxon>
        <taxon>Pseudomonadati</taxon>
        <taxon>Bacteroidota</taxon>
        <taxon>Cytophagia</taxon>
        <taxon>Cytophagales</taxon>
        <taxon>Cyclobacteriaceae</taxon>
        <taxon>Nitritalea</taxon>
    </lineage>
</organism>
<evidence type="ECO:0000313" key="2">
    <source>
        <dbReference type="EMBL" id="EIM73431.1"/>
    </source>
</evidence>
<proteinExistence type="predicted"/>
<dbReference type="STRING" id="1189621.A3SI_17799"/>
<dbReference type="RefSeq" id="WP_009057066.1">
    <property type="nucleotide sequence ID" value="NZ_AJYA01000060.1"/>
</dbReference>
<comment type="caution">
    <text evidence="2">The sequence shown here is derived from an EMBL/GenBank/DDBJ whole genome shotgun (WGS) entry which is preliminary data.</text>
</comment>
<dbReference type="Pfam" id="PF19569">
    <property type="entry name" value="START_2"/>
    <property type="match status" value="1"/>
</dbReference>
<dbReference type="AlphaFoldDB" id="I5BV29"/>
<feature type="domain" description="START-like" evidence="1">
    <location>
        <begin position="3"/>
        <end position="131"/>
    </location>
</feature>
<protein>
    <recommendedName>
        <fullName evidence="1">START-like domain-containing protein</fullName>
    </recommendedName>
</protein>
<gene>
    <name evidence="2" type="ORF">A3SI_17799</name>
</gene>
<dbReference type="PATRIC" id="fig|1189621.3.peg.3699"/>
<evidence type="ECO:0000259" key="1">
    <source>
        <dbReference type="Pfam" id="PF19569"/>
    </source>
</evidence>
<dbReference type="EMBL" id="AJYA01000060">
    <property type="protein sequence ID" value="EIM73431.1"/>
    <property type="molecule type" value="Genomic_DNA"/>
</dbReference>
<accession>I5BV29</accession>
<dbReference type="Gene3D" id="3.30.530.20">
    <property type="match status" value="1"/>
</dbReference>